<dbReference type="InterPro" id="IPR011784">
    <property type="entry name" value="SO4_adenylTrfase_ssu"/>
</dbReference>
<evidence type="ECO:0000256" key="1">
    <source>
        <dbReference type="ARBA" id="ARBA00008885"/>
    </source>
</evidence>
<sequence>MLDTKQLTHLKQLEAESIHIIREVVAEFDNPVMMYSVGKDSAVMLHLALKAFAPAKLPFPLLHVDTLWKFKEMIAFRDKRAKEEGFELLVHTNQDGIDMNISPFTHGSAVHTDIMKTQGLKQALNKYKFDAVFGGARRDEEKSRAKERIYSFRDKNHRWDPKNQRPELWNIYNARVHKDESIRVFPLSNWTELDIWQYIYLEQIPIVPLYFADKRPIVEKDGVKIMVDDERMPIEKNDVIKEEMVRFRTLGCYPLTGAVSSNATTLEEIIKEMLLSRTSERQGRVIDNDSSGSMEKKKIEGYF</sequence>
<dbReference type="SUPFAM" id="SSF52402">
    <property type="entry name" value="Adenine nucleotide alpha hydrolases-like"/>
    <property type="match status" value="1"/>
</dbReference>
<dbReference type="AlphaFoldDB" id="A0A1C0BA83"/>
<dbReference type="FunFam" id="3.40.50.620:FF:000002">
    <property type="entry name" value="Sulfate adenylyltransferase subunit 2"/>
    <property type="match status" value="1"/>
</dbReference>
<dbReference type="InterPro" id="IPR050128">
    <property type="entry name" value="Sulfate_adenylyltrnsfr_sub2"/>
</dbReference>
<evidence type="ECO:0000256" key="5">
    <source>
        <dbReference type="ARBA" id="ARBA00022840"/>
    </source>
</evidence>
<comment type="subunit">
    <text evidence="6">Heterodimer composed of CysD, the smaller subunit, and CysN.</text>
</comment>
<dbReference type="GO" id="GO:0005524">
    <property type="term" value="F:ATP binding"/>
    <property type="evidence" value="ECO:0007669"/>
    <property type="project" value="UniProtKB-KW"/>
</dbReference>
<dbReference type="PANTHER" id="PTHR43196">
    <property type="entry name" value="SULFATE ADENYLYLTRANSFERASE SUBUNIT 2"/>
    <property type="match status" value="1"/>
</dbReference>
<dbReference type="InterPro" id="IPR002500">
    <property type="entry name" value="PAPS_reduct_dom"/>
</dbReference>
<name>A0A1C0BA83_9BACT</name>
<reference evidence="10" key="1">
    <citation type="submission" date="2015-05" db="EMBL/GenBank/DDBJ databases">
        <authorList>
            <person name="Rovetto F."/>
            <person name="Cocolin L."/>
            <person name="Illeghems K."/>
            <person name="Van Nieuwerburgh F."/>
            <person name="Houf K."/>
        </authorList>
    </citation>
    <scope>NUCLEOTIDE SEQUENCE [LARGE SCALE GENOMIC DNA]</scope>
    <source>
        <strain evidence="10">DU22</strain>
    </source>
</reference>
<comment type="caution">
    <text evidence="8">The sequence shown here is derived from an EMBL/GenBank/DDBJ whole genome shotgun (WGS) entry which is preliminary data.</text>
</comment>
<evidence type="ECO:0000313" key="10">
    <source>
        <dbReference type="Proteomes" id="UP000093281"/>
    </source>
</evidence>
<dbReference type="STRING" id="544718.AAX25_00571"/>
<dbReference type="NCBIfam" id="NF009214">
    <property type="entry name" value="PRK12563.1"/>
    <property type="match status" value="1"/>
</dbReference>
<evidence type="ECO:0000256" key="4">
    <source>
        <dbReference type="ARBA" id="ARBA00022741"/>
    </source>
</evidence>
<dbReference type="GO" id="GO:0070814">
    <property type="term" value="P:hydrogen sulfide biosynthetic process"/>
    <property type="evidence" value="ECO:0007669"/>
    <property type="project" value="UniProtKB-UniRule"/>
</dbReference>
<dbReference type="PATRIC" id="fig|544718.51.peg.500"/>
<dbReference type="OrthoDB" id="9772604at2"/>
<dbReference type="NCBIfam" id="TIGR02039">
    <property type="entry name" value="CysD"/>
    <property type="match status" value="1"/>
</dbReference>
<comment type="catalytic activity">
    <reaction evidence="6">
        <text>sulfate + ATP + H(+) = adenosine 5'-phosphosulfate + diphosphate</text>
        <dbReference type="Rhea" id="RHEA:18133"/>
        <dbReference type="ChEBI" id="CHEBI:15378"/>
        <dbReference type="ChEBI" id="CHEBI:16189"/>
        <dbReference type="ChEBI" id="CHEBI:30616"/>
        <dbReference type="ChEBI" id="CHEBI:33019"/>
        <dbReference type="ChEBI" id="CHEBI:58243"/>
        <dbReference type="EC" id="2.7.7.4"/>
    </reaction>
</comment>
<dbReference type="NCBIfam" id="NF003587">
    <property type="entry name" value="PRK05253.1"/>
    <property type="match status" value="1"/>
</dbReference>
<dbReference type="UniPathway" id="UPA00140">
    <property type="reaction ID" value="UER00204"/>
</dbReference>
<evidence type="ECO:0000256" key="3">
    <source>
        <dbReference type="ARBA" id="ARBA00022695"/>
    </source>
</evidence>
<dbReference type="HAMAP" id="MF_00064">
    <property type="entry name" value="Sulf_adenylyltr_sub2"/>
    <property type="match status" value="1"/>
</dbReference>
<keyword evidence="2 6" id="KW-0808">Transferase</keyword>
<dbReference type="PIRSF" id="PIRSF002936">
    <property type="entry name" value="CysDAde_trans"/>
    <property type="match status" value="1"/>
</dbReference>
<keyword evidence="4 6" id="KW-0547">Nucleotide-binding</keyword>
<keyword evidence="5 6" id="KW-0067">ATP-binding</keyword>
<dbReference type="GO" id="GO:0000103">
    <property type="term" value="P:sulfate assimilation"/>
    <property type="evidence" value="ECO:0007669"/>
    <property type="project" value="UniProtKB-UniRule"/>
</dbReference>
<evidence type="ECO:0000256" key="6">
    <source>
        <dbReference type="HAMAP-Rule" id="MF_00064"/>
    </source>
</evidence>
<gene>
    <name evidence="6 8" type="primary">cysD</name>
    <name evidence="8" type="ORF">AAX29_00512</name>
    <name evidence="9" type="ORF">FE246_04770</name>
</gene>
<protein>
    <recommendedName>
        <fullName evidence="6">Sulfate adenylyltransferase subunit 2</fullName>
        <ecNumber evidence="6">2.7.7.4</ecNumber>
    </recommendedName>
    <alternativeName>
        <fullName evidence="6">ATP-sulfurylase small subunit</fullName>
    </alternativeName>
    <alternativeName>
        <fullName evidence="6">Sulfate adenylate transferase</fullName>
        <shortName evidence="6">SAT</shortName>
    </alternativeName>
</protein>
<dbReference type="PANTHER" id="PTHR43196:SF1">
    <property type="entry name" value="SULFATE ADENYLYLTRANSFERASE SUBUNIT 2"/>
    <property type="match status" value="1"/>
</dbReference>
<dbReference type="CDD" id="cd23946">
    <property type="entry name" value="Sulfate_adenylyltransferase_2"/>
    <property type="match status" value="1"/>
</dbReference>
<keyword evidence="3 6" id="KW-0548">Nucleotidyltransferase</keyword>
<accession>A0A1C0BA83</accession>
<dbReference type="EMBL" id="LCUJ01000001">
    <property type="protein sequence ID" value="OCM00508.1"/>
    <property type="molecule type" value="Genomic_DNA"/>
</dbReference>
<evidence type="ECO:0000313" key="8">
    <source>
        <dbReference type="EMBL" id="OCM00508.1"/>
    </source>
</evidence>
<dbReference type="Gene3D" id="3.40.50.620">
    <property type="entry name" value="HUPs"/>
    <property type="match status" value="1"/>
</dbReference>
<comment type="similarity">
    <text evidence="1 6">Belongs to the PAPS reductase family. CysD subfamily.</text>
</comment>
<evidence type="ECO:0000313" key="11">
    <source>
        <dbReference type="Proteomes" id="UP000308001"/>
    </source>
</evidence>
<feature type="domain" description="Phosphoadenosine phosphosulphate reductase" evidence="7">
    <location>
        <begin position="30"/>
        <end position="257"/>
    </location>
</feature>
<dbReference type="RefSeq" id="WP_066185362.1">
    <property type="nucleotide sequence ID" value="NZ_LCUJ01000001.1"/>
</dbReference>
<evidence type="ECO:0000313" key="9">
    <source>
        <dbReference type="EMBL" id="TLS72702.1"/>
    </source>
</evidence>
<dbReference type="Proteomes" id="UP000093281">
    <property type="component" value="Unassembled WGS sequence"/>
</dbReference>
<reference evidence="8" key="2">
    <citation type="submission" date="2015-05" db="EMBL/GenBank/DDBJ databases">
        <authorList>
            <person name="Wang D.B."/>
            <person name="Wang M."/>
        </authorList>
    </citation>
    <scope>NUCLEOTIDE SEQUENCE [LARGE SCALE GENOMIC DNA]</scope>
    <source>
        <strain evidence="8">DU22</strain>
    </source>
</reference>
<comment type="function">
    <text evidence="6">With CysN forms the ATP sulfurylase (ATPS) that catalyzes the adenylation of sulfate producing adenosine 5'-phosphosulfate (APS) and diphosphate, the first enzymatic step in sulfur assimilation pathway. APS synthesis involves the formation of a high-energy phosphoric-sulfuric acid anhydride bond driven by GTP hydrolysis by CysN coupled to ATP hydrolysis by CysD.</text>
</comment>
<evidence type="ECO:0000256" key="2">
    <source>
        <dbReference type="ARBA" id="ARBA00022679"/>
    </source>
</evidence>
<dbReference type="GO" id="GO:0004781">
    <property type="term" value="F:sulfate adenylyltransferase (ATP) activity"/>
    <property type="evidence" value="ECO:0007669"/>
    <property type="project" value="UniProtKB-UniRule"/>
</dbReference>
<dbReference type="Proteomes" id="UP000308001">
    <property type="component" value="Unassembled WGS sequence"/>
</dbReference>
<organism evidence="8 10">
    <name type="scientific">Aliarcobacter thereius</name>
    <dbReference type="NCBI Taxonomy" id="544718"/>
    <lineage>
        <taxon>Bacteria</taxon>
        <taxon>Pseudomonadati</taxon>
        <taxon>Campylobacterota</taxon>
        <taxon>Epsilonproteobacteria</taxon>
        <taxon>Campylobacterales</taxon>
        <taxon>Arcobacteraceae</taxon>
        <taxon>Aliarcobacter</taxon>
    </lineage>
</organism>
<dbReference type="Pfam" id="PF01507">
    <property type="entry name" value="PAPS_reduct"/>
    <property type="match status" value="1"/>
</dbReference>
<dbReference type="InterPro" id="IPR014729">
    <property type="entry name" value="Rossmann-like_a/b/a_fold"/>
</dbReference>
<dbReference type="EMBL" id="VBUF01000002">
    <property type="protein sequence ID" value="TLS72702.1"/>
    <property type="molecule type" value="Genomic_DNA"/>
</dbReference>
<reference evidence="9 11" key="3">
    <citation type="submission" date="2019-05" db="EMBL/GenBank/DDBJ databases">
        <title>Arcobacter cibarius and Arcobacter thereius providing challenges in identification an antibiotic susceptibility and Quinolone resistance.</title>
        <authorList>
            <person name="Busch A."/>
            <person name="Hanel I."/>
            <person name="Hotzel H."/>
            <person name="Tomaso H."/>
        </authorList>
    </citation>
    <scope>NUCLEOTIDE SEQUENCE [LARGE SCALE GENOMIC DNA]</scope>
    <source>
        <strain evidence="9 11">17CS1191_2</strain>
    </source>
</reference>
<proteinExistence type="inferred from homology"/>
<evidence type="ECO:0000259" key="7">
    <source>
        <dbReference type="Pfam" id="PF01507"/>
    </source>
</evidence>
<comment type="pathway">
    <text evidence="6">Sulfur metabolism; hydrogen sulfide biosynthesis; sulfite from sulfate: step 1/3.</text>
</comment>
<dbReference type="EC" id="2.7.7.4" evidence="6"/>